<dbReference type="RefSeq" id="WP_040736952.1">
    <property type="nucleotide sequence ID" value="NZ_QJKF01000024.1"/>
</dbReference>
<protein>
    <submittedName>
        <fullName evidence="12">4-amino-4-deoxy-L-arabinose transferase-like glycosyltransferase</fullName>
    </submittedName>
</protein>
<evidence type="ECO:0000256" key="2">
    <source>
        <dbReference type="ARBA" id="ARBA00022475"/>
    </source>
</evidence>
<feature type="domain" description="Glycosyltransferase RgtA/B/C/D-like" evidence="10">
    <location>
        <begin position="83"/>
        <end position="239"/>
    </location>
</feature>
<gene>
    <name evidence="12" type="ORF">DFR70_12432</name>
</gene>
<dbReference type="Proteomes" id="UP000247569">
    <property type="component" value="Unassembled WGS sequence"/>
</dbReference>
<comment type="caution">
    <text evidence="12">The sequence shown here is derived from an EMBL/GenBank/DDBJ whole genome shotgun (WGS) entry which is preliminary data.</text>
</comment>
<feature type="region of interest" description="Disordered" evidence="8">
    <location>
        <begin position="501"/>
        <end position="520"/>
    </location>
</feature>
<evidence type="ECO:0000256" key="3">
    <source>
        <dbReference type="ARBA" id="ARBA00022676"/>
    </source>
</evidence>
<keyword evidence="3" id="KW-0328">Glycosyltransferase</keyword>
<dbReference type="InterPro" id="IPR050297">
    <property type="entry name" value="LipidA_mod_glycosyltrf_83"/>
</dbReference>
<dbReference type="PANTHER" id="PTHR33908">
    <property type="entry name" value="MANNOSYLTRANSFERASE YKCB-RELATED"/>
    <property type="match status" value="1"/>
</dbReference>
<feature type="domain" description="Putative mannosyltransferase YkcA/B-like C-terminal" evidence="11">
    <location>
        <begin position="544"/>
        <end position="604"/>
    </location>
</feature>
<dbReference type="PANTHER" id="PTHR33908:SF3">
    <property type="entry name" value="UNDECAPRENYL PHOSPHATE-ALPHA-4-AMINO-4-DEOXY-L-ARABINOSE ARABINOSYL TRANSFERASE"/>
    <property type="match status" value="1"/>
</dbReference>
<keyword evidence="4 12" id="KW-0808">Transferase</keyword>
<dbReference type="GO" id="GO:0016763">
    <property type="term" value="F:pentosyltransferase activity"/>
    <property type="evidence" value="ECO:0007669"/>
    <property type="project" value="TreeGrafter"/>
</dbReference>
<evidence type="ECO:0000313" key="12">
    <source>
        <dbReference type="EMBL" id="PXX54591.1"/>
    </source>
</evidence>
<dbReference type="InterPro" id="IPR038731">
    <property type="entry name" value="RgtA/B/C-like"/>
</dbReference>
<sequence length="664" mass="70687">MTTISADPALPDATDPTALPPARRWERAGLAALLISTAVAYLWRITVNGMGNNFYAAATWAGSRDWKALLFGSLDPGNFITVDKPPVSQWVMGLSGQLFGFSSASMLIPQALMAVAAVGLTYAAIARASGSRGAGLLAGAVLAVTPVVALMFRFNNPDAVMVLLMTAGAYCTVRSLRHASPRWLVLAGVALGFAFLAKMLEGLMVLPALGLAYLIVAPTTVRNRLWHLTFATLALIVSSGWYVLLTILWPASSRPYLAGSTNNTFMDLVLGYNGFARFLGHNHRGGGNRAELPPGYEMPHNAGGGFGGFGGFGTTGPWKLFTGEIGFEISWLLPAALLAFAIVLASRRRAPRTDVIRGAALVFGLWLVIDGIAFTTMQGGMHAYYTLAIGPAVAGTFALGVHEVWRRRDDAFGRIGSAALVLATGGWSFVLLARNADWLPWLRWTLLTVTVLAAVTLGVSVFPTMPARLRARATSVLMIAGLLAGLGGTSAYATATLPREHVGGSPTVGPAKPETSGPASQLRREVTAFLDGSTEPRVAELLRNTTTTWSAAVDRSATAASLELASRTPVIAIGGFTADDPVPTLPDFQHLVDTHQITYYLAQEVRLPDSWRIPDQPGILPHPKATDNLWRPSGNKEIADWVAAHYSSTHIGNVAIYDLTKPTH</sequence>
<feature type="transmembrane region" description="Helical" evidence="9">
    <location>
        <begin position="134"/>
        <end position="154"/>
    </location>
</feature>
<dbReference type="Pfam" id="PF13231">
    <property type="entry name" value="PMT_2"/>
    <property type="match status" value="1"/>
</dbReference>
<evidence type="ECO:0000313" key="13">
    <source>
        <dbReference type="Proteomes" id="UP000247569"/>
    </source>
</evidence>
<evidence type="ECO:0000256" key="9">
    <source>
        <dbReference type="SAM" id="Phobius"/>
    </source>
</evidence>
<evidence type="ECO:0000256" key="6">
    <source>
        <dbReference type="ARBA" id="ARBA00022989"/>
    </source>
</evidence>
<keyword evidence="7 9" id="KW-0472">Membrane</keyword>
<keyword evidence="5 9" id="KW-0812">Transmembrane</keyword>
<name>A0A318JLM0_9NOCA</name>
<keyword evidence="13" id="KW-1185">Reference proteome</keyword>
<feature type="transmembrane region" description="Helical" evidence="9">
    <location>
        <begin position="444"/>
        <end position="464"/>
    </location>
</feature>
<dbReference type="GO" id="GO:0009103">
    <property type="term" value="P:lipopolysaccharide biosynthetic process"/>
    <property type="evidence" value="ECO:0007669"/>
    <property type="project" value="UniProtKB-ARBA"/>
</dbReference>
<dbReference type="Pfam" id="PF24878">
    <property type="entry name" value="YkcB_C"/>
    <property type="match status" value="1"/>
</dbReference>
<keyword evidence="2" id="KW-1003">Cell membrane</keyword>
<evidence type="ECO:0000259" key="10">
    <source>
        <dbReference type="Pfam" id="PF13231"/>
    </source>
</evidence>
<feature type="transmembrane region" description="Helical" evidence="9">
    <location>
        <begin position="329"/>
        <end position="346"/>
    </location>
</feature>
<dbReference type="EMBL" id="QJKF01000024">
    <property type="protein sequence ID" value="PXX54591.1"/>
    <property type="molecule type" value="Genomic_DNA"/>
</dbReference>
<feature type="transmembrane region" description="Helical" evidence="9">
    <location>
        <begin position="183"/>
        <end position="216"/>
    </location>
</feature>
<evidence type="ECO:0000256" key="4">
    <source>
        <dbReference type="ARBA" id="ARBA00022679"/>
    </source>
</evidence>
<proteinExistence type="predicted"/>
<feature type="transmembrane region" description="Helical" evidence="9">
    <location>
        <begin position="476"/>
        <end position="495"/>
    </location>
</feature>
<feature type="region of interest" description="Disordered" evidence="8">
    <location>
        <begin position="1"/>
        <end position="20"/>
    </location>
</feature>
<feature type="transmembrane region" description="Helical" evidence="9">
    <location>
        <begin position="383"/>
        <end position="405"/>
    </location>
</feature>
<organism evidence="12 13">
    <name type="scientific">Nocardia tenerifensis</name>
    <dbReference type="NCBI Taxonomy" id="228006"/>
    <lineage>
        <taxon>Bacteria</taxon>
        <taxon>Bacillati</taxon>
        <taxon>Actinomycetota</taxon>
        <taxon>Actinomycetes</taxon>
        <taxon>Mycobacteriales</taxon>
        <taxon>Nocardiaceae</taxon>
        <taxon>Nocardia</taxon>
    </lineage>
</organism>
<comment type="subcellular location">
    <subcellularLocation>
        <location evidence="1">Cell membrane</location>
        <topology evidence="1">Multi-pass membrane protein</topology>
    </subcellularLocation>
</comment>
<dbReference type="GO" id="GO:0010041">
    <property type="term" value="P:response to iron(III) ion"/>
    <property type="evidence" value="ECO:0007669"/>
    <property type="project" value="TreeGrafter"/>
</dbReference>
<keyword evidence="6 9" id="KW-1133">Transmembrane helix</keyword>
<dbReference type="InterPro" id="IPR056785">
    <property type="entry name" value="YkcA/B-like_C"/>
</dbReference>
<feature type="transmembrane region" description="Helical" evidence="9">
    <location>
        <begin position="228"/>
        <end position="249"/>
    </location>
</feature>
<evidence type="ECO:0000259" key="11">
    <source>
        <dbReference type="Pfam" id="PF24878"/>
    </source>
</evidence>
<dbReference type="OrthoDB" id="5241882at2"/>
<accession>A0A318JLM0</accession>
<feature type="transmembrane region" description="Helical" evidence="9">
    <location>
        <begin position="412"/>
        <end position="432"/>
    </location>
</feature>
<evidence type="ECO:0000256" key="8">
    <source>
        <dbReference type="SAM" id="MobiDB-lite"/>
    </source>
</evidence>
<evidence type="ECO:0000256" key="1">
    <source>
        <dbReference type="ARBA" id="ARBA00004651"/>
    </source>
</evidence>
<feature type="transmembrane region" description="Helical" evidence="9">
    <location>
        <begin position="28"/>
        <end position="45"/>
    </location>
</feature>
<evidence type="ECO:0000256" key="5">
    <source>
        <dbReference type="ARBA" id="ARBA00022692"/>
    </source>
</evidence>
<dbReference type="AlphaFoldDB" id="A0A318JLM0"/>
<feature type="transmembrane region" description="Helical" evidence="9">
    <location>
        <begin position="98"/>
        <end position="122"/>
    </location>
</feature>
<evidence type="ECO:0000256" key="7">
    <source>
        <dbReference type="ARBA" id="ARBA00023136"/>
    </source>
</evidence>
<reference evidence="12 13" key="1">
    <citation type="submission" date="2018-05" db="EMBL/GenBank/DDBJ databases">
        <title>Genomic Encyclopedia of Type Strains, Phase IV (KMG-IV): sequencing the most valuable type-strain genomes for metagenomic binning, comparative biology and taxonomic classification.</title>
        <authorList>
            <person name="Goeker M."/>
        </authorList>
    </citation>
    <scope>NUCLEOTIDE SEQUENCE [LARGE SCALE GENOMIC DNA]</scope>
    <source>
        <strain evidence="12 13">DSM 44704</strain>
    </source>
</reference>
<dbReference type="GO" id="GO:0005886">
    <property type="term" value="C:plasma membrane"/>
    <property type="evidence" value="ECO:0007669"/>
    <property type="project" value="UniProtKB-SubCell"/>
</dbReference>
<feature type="transmembrane region" description="Helical" evidence="9">
    <location>
        <begin position="358"/>
        <end position="377"/>
    </location>
</feature>